<dbReference type="OrthoDB" id="442176at2759"/>
<evidence type="ECO:0000256" key="5">
    <source>
        <dbReference type="ARBA" id="ARBA00022840"/>
    </source>
</evidence>
<keyword evidence="3 7" id="KW-0547">Nucleotide-binding</keyword>
<feature type="binding site" evidence="7">
    <location>
        <begin position="107"/>
        <end position="110"/>
    </location>
    <ligand>
        <name>a ribonucleoside 5'-phosphate</name>
        <dbReference type="ChEBI" id="CHEBI:58043"/>
    </ligand>
</feature>
<dbReference type="CDD" id="cd01428">
    <property type="entry name" value="ADK"/>
    <property type="match status" value="1"/>
</dbReference>
<comment type="subcellular location">
    <subcellularLocation>
        <location evidence="7">Cytoplasm</location>
    </subcellularLocation>
    <subcellularLocation>
        <location evidence="7">Nucleus</location>
    </subcellularLocation>
</comment>
<reference evidence="8" key="1">
    <citation type="submission" date="2020-11" db="EMBL/GenBank/DDBJ databases">
        <authorList>
            <person name="Tran Van P."/>
        </authorList>
    </citation>
    <scope>NUCLEOTIDE SEQUENCE</scope>
</reference>
<dbReference type="GO" id="GO:0006207">
    <property type="term" value="P:'de novo' pyrimidine nucleobase biosynthetic process"/>
    <property type="evidence" value="ECO:0007669"/>
    <property type="project" value="InterPro"/>
</dbReference>
<feature type="binding site" evidence="7">
    <location>
        <begin position="16"/>
        <end position="21"/>
    </location>
    <ligand>
        <name>ATP</name>
        <dbReference type="ChEBI" id="CHEBI:30616"/>
    </ligand>
</feature>
<dbReference type="GO" id="GO:0005737">
    <property type="term" value="C:cytoplasm"/>
    <property type="evidence" value="ECO:0007669"/>
    <property type="project" value="UniProtKB-SubCell"/>
</dbReference>
<feature type="binding site" evidence="7">
    <location>
        <position position="155"/>
    </location>
    <ligand>
        <name>a ribonucleoside 5'-phosphate</name>
        <dbReference type="ChEBI" id="CHEBI:58043"/>
    </ligand>
</feature>
<dbReference type="SUPFAM" id="SSF52540">
    <property type="entry name" value="P-loop containing nucleoside triphosphate hydrolases"/>
    <property type="match status" value="1"/>
</dbReference>
<feature type="binding site" evidence="7">
    <location>
        <position position="194"/>
    </location>
    <ligand>
        <name>ATP</name>
        <dbReference type="ChEBI" id="CHEBI:30616"/>
    </ligand>
</feature>
<evidence type="ECO:0000313" key="8">
    <source>
        <dbReference type="EMBL" id="CAD7631648.1"/>
    </source>
</evidence>
<comment type="catalytic activity">
    <reaction evidence="6 7">
        <text>UMP + ATP = UDP + ADP</text>
        <dbReference type="Rhea" id="RHEA:24400"/>
        <dbReference type="ChEBI" id="CHEBI:30616"/>
        <dbReference type="ChEBI" id="CHEBI:57865"/>
        <dbReference type="ChEBI" id="CHEBI:58223"/>
        <dbReference type="ChEBI" id="CHEBI:456216"/>
        <dbReference type="EC" id="2.7.4.14"/>
    </reaction>
</comment>
<name>A0A7R9Q4U7_9ACAR</name>
<feature type="binding site" evidence="7">
    <location>
        <position position="114"/>
    </location>
    <ligand>
        <name>CMP</name>
        <dbReference type="ChEBI" id="CHEBI:60377"/>
    </ligand>
</feature>
<comment type="catalytic activity">
    <reaction evidence="7">
        <text>CMP + ATP = CDP + ADP</text>
        <dbReference type="Rhea" id="RHEA:11600"/>
        <dbReference type="ChEBI" id="CHEBI:30616"/>
        <dbReference type="ChEBI" id="CHEBI:58069"/>
        <dbReference type="ChEBI" id="CHEBI:60377"/>
        <dbReference type="ChEBI" id="CHEBI:456216"/>
        <dbReference type="EC" id="2.7.4.14"/>
    </reaction>
</comment>
<keyword evidence="1 7" id="KW-0963">Cytoplasm</keyword>
<keyword evidence="5 7" id="KW-0067">ATP-binding</keyword>
<dbReference type="Proteomes" id="UP000759131">
    <property type="component" value="Unassembled WGS sequence"/>
</dbReference>
<dbReference type="EMBL" id="OC864357">
    <property type="protein sequence ID" value="CAD7631648.1"/>
    <property type="molecule type" value="Genomic_DNA"/>
</dbReference>
<dbReference type="FunFam" id="3.40.50.300:FF:000315">
    <property type="entry name" value="Adenylate kinase 1"/>
    <property type="match status" value="1"/>
</dbReference>
<comment type="function">
    <text evidence="7">Catalyzes the phosphorylation of pyrimidine nucleoside monophosphates at the expense of ATP. Plays an important role in de novo pyrimidine nucleotide biosynthesis. Has preference for UMP and CMP as phosphate acceptors.</text>
</comment>
<evidence type="ECO:0000256" key="7">
    <source>
        <dbReference type="HAMAP-Rule" id="MF_03172"/>
    </source>
</evidence>
<comment type="caution">
    <text evidence="7">Lacks conserved residue(s) required for the propagation of feature annotation.</text>
</comment>
<protein>
    <recommendedName>
        <fullName evidence="7">UMP-CMP kinase</fullName>
        <ecNumber evidence="7">2.7.4.14</ecNumber>
    </recommendedName>
    <alternativeName>
        <fullName evidence="7">Deoxycytidylate kinase</fullName>
        <shortName evidence="7">CK</shortName>
        <shortName evidence="7">dCMP kinase</shortName>
    </alternativeName>
    <alternativeName>
        <fullName evidence="7">Uridine monophosphate/cytidine monophosphate kinase</fullName>
        <shortName evidence="7">UMP/CMP kinase</shortName>
        <shortName evidence="7">UMP/CMPK</shortName>
    </alternativeName>
</protein>
<feature type="binding site" evidence="7">
    <location>
        <position position="42"/>
    </location>
    <ligand>
        <name>a ribonucleoside 5'-phosphate</name>
        <dbReference type="ChEBI" id="CHEBI:58043"/>
    </ligand>
</feature>
<dbReference type="InterPro" id="IPR000850">
    <property type="entry name" value="Adenylat/UMP-CMP_kin"/>
</dbReference>
<feature type="binding site" evidence="7">
    <location>
        <position position="166"/>
    </location>
    <ligand>
        <name>a ribonucleoside 5'-phosphate</name>
        <dbReference type="ChEBI" id="CHEBI:58043"/>
    </ligand>
</feature>
<comment type="subunit">
    <text evidence="7">Monomer.</text>
</comment>
<feature type="binding site" evidence="7">
    <location>
        <position position="148"/>
    </location>
    <ligand>
        <name>ATP</name>
        <dbReference type="ChEBI" id="CHEBI:30616"/>
    </ligand>
</feature>
<comment type="catalytic activity">
    <reaction evidence="7">
        <text>dCMP + ATP = dCDP + ADP</text>
        <dbReference type="Rhea" id="RHEA:25094"/>
        <dbReference type="ChEBI" id="CHEBI:30616"/>
        <dbReference type="ChEBI" id="CHEBI:57566"/>
        <dbReference type="ChEBI" id="CHEBI:58593"/>
        <dbReference type="ChEBI" id="CHEBI:456216"/>
        <dbReference type="EC" id="2.7.4.14"/>
    </reaction>
</comment>
<evidence type="ECO:0000256" key="6">
    <source>
        <dbReference type="ARBA" id="ARBA00048116"/>
    </source>
</evidence>
<evidence type="ECO:0000256" key="1">
    <source>
        <dbReference type="ARBA" id="ARBA00022490"/>
    </source>
</evidence>
<dbReference type="GO" id="GO:0005524">
    <property type="term" value="F:ATP binding"/>
    <property type="evidence" value="ECO:0007669"/>
    <property type="project" value="UniProtKB-KW"/>
</dbReference>
<sequence length="211" mass="23284">MSSGKPWVVFVLGGPGAGKGTQCHLICKEFGFTHLSAGDLLRAERNTEGSQFGELIETHIRNGTIVPVEITCKLLESAMQKSSSAQHNGGAGDEPSDGRVGKFLIDGFPRNQNNLDGWQTEMTHKVDLKFVLFFDCPRDVCVQRCLKRGEAGSGRSDDNAESLNKRINTYLTDTLPIIEYYGHSSLVRKVNANLPPDQVFENVRQIFDALK</sequence>
<keyword evidence="7" id="KW-0539">Nucleus</keyword>
<keyword evidence="9" id="KW-1185">Reference proteome</keyword>
<dbReference type="HAMAP" id="MF_03172">
    <property type="entry name" value="Adenylate_kinase_UMP_CMP_kin"/>
    <property type="match status" value="1"/>
</dbReference>
<dbReference type="InterPro" id="IPR006266">
    <property type="entry name" value="UMP_CMP_kinase"/>
</dbReference>
<dbReference type="GO" id="GO:0005634">
    <property type="term" value="C:nucleus"/>
    <property type="evidence" value="ECO:0007669"/>
    <property type="project" value="UniProtKB-SubCell"/>
</dbReference>
<dbReference type="PRINTS" id="PR00094">
    <property type="entry name" value="ADENYLTKNASE"/>
</dbReference>
<organism evidence="8">
    <name type="scientific">Medioppia subpectinata</name>
    <dbReference type="NCBI Taxonomy" id="1979941"/>
    <lineage>
        <taxon>Eukaryota</taxon>
        <taxon>Metazoa</taxon>
        <taxon>Ecdysozoa</taxon>
        <taxon>Arthropoda</taxon>
        <taxon>Chelicerata</taxon>
        <taxon>Arachnida</taxon>
        <taxon>Acari</taxon>
        <taxon>Acariformes</taxon>
        <taxon>Sarcoptiformes</taxon>
        <taxon>Oribatida</taxon>
        <taxon>Brachypylina</taxon>
        <taxon>Oppioidea</taxon>
        <taxon>Oppiidae</taxon>
        <taxon>Medioppia</taxon>
    </lineage>
</organism>
<evidence type="ECO:0000256" key="4">
    <source>
        <dbReference type="ARBA" id="ARBA00022777"/>
    </source>
</evidence>
<dbReference type="HAMAP" id="MF_00235">
    <property type="entry name" value="Adenylate_kinase_Adk"/>
    <property type="match status" value="1"/>
</dbReference>
<dbReference type="Gene3D" id="3.40.50.300">
    <property type="entry name" value="P-loop containing nucleotide triphosphate hydrolases"/>
    <property type="match status" value="1"/>
</dbReference>
<dbReference type="EC" id="2.7.4.14" evidence="7"/>
<comment type="domain">
    <text evidence="7">Consists of three domains, a large central CORE domain and two small peripheral domains, NMPbind and LID, which undergo movements during catalysis. The LID domain closes over the site of phosphoryl transfer upon ATP binding. Assembling and dissambling the active center during each catalytic cycle provides an effective means to prevent ATP hydrolysis.</text>
</comment>
<dbReference type="NCBIfam" id="TIGR01359">
    <property type="entry name" value="UMP_CMP_kin_fam"/>
    <property type="match status" value="1"/>
</dbReference>
<feature type="binding site" evidence="7">
    <location>
        <begin position="64"/>
        <end position="66"/>
    </location>
    <ligand>
        <name>a ribonucleoside 5'-phosphate</name>
        <dbReference type="ChEBI" id="CHEBI:58043"/>
    </ligand>
</feature>
<dbReference type="EMBL" id="CAJPIZ010009782">
    <property type="protein sequence ID" value="CAG2112078.1"/>
    <property type="molecule type" value="Genomic_DNA"/>
</dbReference>
<comment type="cofactor">
    <cofactor evidence="7">
        <name>Mg(2+)</name>
        <dbReference type="ChEBI" id="CHEBI:18420"/>
    </cofactor>
    <text evidence="7">Binds 1 Mg(2+) ion per monomer.</text>
</comment>
<keyword evidence="2 7" id="KW-0808">Transferase</keyword>
<dbReference type="PANTHER" id="PTHR23359">
    <property type="entry name" value="NUCLEOTIDE KINASE"/>
    <property type="match status" value="1"/>
</dbReference>
<gene>
    <name evidence="8" type="ORF">OSB1V03_LOCUS12057</name>
</gene>
<proteinExistence type="inferred from homology"/>
<feature type="region of interest" description="NMPbind" evidence="7">
    <location>
        <begin position="36"/>
        <end position="66"/>
    </location>
</feature>
<accession>A0A7R9Q4U7</accession>
<dbReference type="GO" id="GO:0006221">
    <property type="term" value="P:pyrimidine nucleotide biosynthetic process"/>
    <property type="evidence" value="ECO:0007669"/>
    <property type="project" value="UniProtKB-UniRule"/>
</dbReference>
<keyword evidence="7" id="KW-0665">Pyrimidine biosynthesis</keyword>
<evidence type="ECO:0000256" key="3">
    <source>
        <dbReference type="ARBA" id="ARBA00022741"/>
    </source>
</evidence>
<keyword evidence="4 7" id="KW-0418">Kinase</keyword>
<comment type="similarity">
    <text evidence="7">Belongs to the adenylate kinase family. UMP-CMP kinase subfamily.</text>
</comment>
<dbReference type="Pfam" id="PF00406">
    <property type="entry name" value="ADK"/>
    <property type="match status" value="1"/>
</dbReference>
<dbReference type="GO" id="GO:0050145">
    <property type="term" value="F:nucleoside monophosphate kinase activity"/>
    <property type="evidence" value="ECO:0007669"/>
    <property type="project" value="UniProtKB-ARBA"/>
</dbReference>
<evidence type="ECO:0000313" key="9">
    <source>
        <dbReference type="Proteomes" id="UP000759131"/>
    </source>
</evidence>
<dbReference type="AlphaFoldDB" id="A0A7R9Q4U7"/>
<evidence type="ECO:0000256" key="2">
    <source>
        <dbReference type="ARBA" id="ARBA00022679"/>
    </source>
</evidence>
<dbReference type="InterPro" id="IPR027417">
    <property type="entry name" value="P-loop_NTPase"/>
</dbReference>